<dbReference type="GO" id="GO:0034593">
    <property type="term" value="F:phosphatidylinositol bisphosphate phosphatase activity"/>
    <property type="evidence" value="ECO:0007669"/>
    <property type="project" value="UniProtKB-ARBA"/>
</dbReference>
<dbReference type="PANTHER" id="PTHR45662">
    <property type="entry name" value="PHOSPHATIDYLINOSITIDE PHOSPHATASE SAC1"/>
    <property type="match status" value="1"/>
</dbReference>
<dbReference type="Proteomes" id="UP001306508">
    <property type="component" value="Unassembled WGS sequence"/>
</dbReference>
<dbReference type="GO" id="GO:0043812">
    <property type="term" value="F:phosphatidylinositol-4-phosphate phosphatase activity"/>
    <property type="evidence" value="ECO:0007669"/>
    <property type="project" value="TreeGrafter"/>
</dbReference>
<keyword evidence="4" id="KW-1185">Reference proteome</keyword>
<evidence type="ECO:0000313" key="3">
    <source>
        <dbReference type="EMBL" id="KAK5780918.1"/>
    </source>
</evidence>
<proteinExistence type="predicted"/>
<feature type="transmembrane region" description="Helical" evidence="1">
    <location>
        <begin position="563"/>
        <end position="581"/>
    </location>
</feature>
<sequence>MSCPLLFVQTLEGLYFKTAISGASPDKENAILVNAQSQSIESIPTEEFPIQANITKIAALLGFIQLKLNKYAIIANTVEETGRLNGGHIIYKVAQHSIIPIKSTNCLIDSDDVEYLKLLETQMNNATLYFSYTYDLTNSLQRNENLGNITSYHWNNVDTRFFWNYYITEDLRSVALTDKTIGRFIQPVIYGYAKVLDTIFNNTPIAIGLITRRSRFRAGTRYFRRGVDNGGNVGNYNENEQILIVQNNKDSTCDVFSFLQTRGSVPVYWAEINNLKYKPNLVLGDNSSLEATKKHFDQQVELYGDNYLVNLVNQKGHELPVKQAYENAVNRLNNPKLHYIYFDFHHECRKMQWHRVKLLLNQLSEMGLSNNDFFHKIVDADGTTTIKVVNNQLSTVRTNCMDCLDRTNVVQSVLAHWILQREFEVSKVTPEGCLWESDKALLSMFQNLWADNADAVSVSYSGTGALKTDFTRTGKRTYMGAFNDFINSASRYYQNNLTDGPRQDSYDLFLGNFKPYELAMTSPFTDKRPFLTQMLPTILYAALTVLLATIFFPKNYFTSRKNILFFLGSLVAVILSLKNIFQNGMQYVNWPKLVEVGFLESNTPYKNKGDKSNNFKFVPSSKYMKSASSKRE</sequence>
<gene>
    <name evidence="3" type="ORF">RI543_002045</name>
</gene>
<name>A0AAN7WNY0_9SACH</name>
<feature type="domain" description="SAC" evidence="2">
    <location>
        <begin position="119"/>
        <end position="462"/>
    </location>
</feature>
<dbReference type="EMBL" id="JAWIZZ010000040">
    <property type="protein sequence ID" value="KAK5780918.1"/>
    <property type="molecule type" value="Genomic_DNA"/>
</dbReference>
<accession>A0AAN7WNY0</accession>
<protein>
    <recommendedName>
        <fullName evidence="2">SAC domain-containing protein</fullName>
    </recommendedName>
</protein>
<dbReference type="InterPro" id="IPR002013">
    <property type="entry name" value="SAC_dom"/>
</dbReference>
<evidence type="ECO:0000259" key="2">
    <source>
        <dbReference type="PROSITE" id="PS50275"/>
    </source>
</evidence>
<dbReference type="Pfam" id="PF02383">
    <property type="entry name" value="Syja_N"/>
    <property type="match status" value="1"/>
</dbReference>
<dbReference type="PANTHER" id="PTHR45662:SF2">
    <property type="entry name" value="PHOSPHATIDYLINOSITOL-3-PHOSPHATASE SAC1"/>
    <property type="match status" value="1"/>
</dbReference>
<keyword evidence="1" id="KW-0472">Membrane</keyword>
<evidence type="ECO:0000256" key="1">
    <source>
        <dbReference type="SAM" id="Phobius"/>
    </source>
</evidence>
<keyword evidence="1" id="KW-1133">Transmembrane helix</keyword>
<organism evidence="3 4">
    <name type="scientific">Arxiozyma heterogenica</name>
    <dbReference type="NCBI Taxonomy" id="278026"/>
    <lineage>
        <taxon>Eukaryota</taxon>
        <taxon>Fungi</taxon>
        <taxon>Dikarya</taxon>
        <taxon>Ascomycota</taxon>
        <taxon>Saccharomycotina</taxon>
        <taxon>Saccharomycetes</taxon>
        <taxon>Saccharomycetales</taxon>
        <taxon>Saccharomycetaceae</taxon>
        <taxon>Arxiozyma</taxon>
    </lineage>
</organism>
<comment type="caution">
    <text evidence="3">The sequence shown here is derived from an EMBL/GenBank/DDBJ whole genome shotgun (WGS) entry which is preliminary data.</text>
</comment>
<dbReference type="PROSITE" id="PS50275">
    <property type="entry name" value="SAC"/>
    <property type="match status" value="1"/>
</dbReference>
<dbReference type="GO" id="GO:0046856">
    <property type="term" value="P:phosphatidylinositol dephosphorylation"/>
    <property type="evidence" value="ECO:0007669"/>
    <property type="project" value="TreeGrafter"/>
</dbReference>
<dbReference type="AlphaFoldDB" id="A0AAN7WNY0"/>
<dbReference type="GO" id="GO:0005783">
    <property type="term" value="C:endoplasmic reticulum"/>
    <property type="evidence" value="ECO:0007669"/>
    <property type="project" value="TreeGrafter"/>
</dbReference>
<keyword evidence="1" id="KW-0812">Transmembrane</keyword>
<evidence type="ECO:0000313" key="4">
    <source>
        <dbReference type="Proteomes" id="UP001306508"/>
    </source>
</evidence>
<feature type="transmembrane region" description="Helical" evidence="1">
    <location>
        <begin position="530"/>
        <end position="551"/>
    </location>
</feature>
<reference evidence="4" key="1">
    <citation type="submission" date="2023-07" db="EMBL/GenBank/DDBJ databases">
        <title>A draft genome of Kazachstania heterogenica Y-27499.</title>
        <authorList>
            <person name="Donic C."/>
            <person name="Kralova J.S."/>
            <person name="Fidel L."/>
            <person name="Ben-Dor S."/>
            <person name="Jung S."/>
        </authorList>
    </citation>
    <scope>NUCLEOTIDE SEQUENCE [LARGE SCALE GENOMIC DNA]</scope>
    <source>
        <strain evidence="4">Y27499</strain>
    </source>
</reference>